<proteinExistence type="predicted"/>
<dbReference type="AlphaFoldDB" id="A0A0V0GFC7"/>
<reference evidence="1" key="1">
    <citation type="submission" date="2015-12" db="EMBL/GenBank/DDBJ databases">
        <title>Gene expression during late stages of embryo sac development: a critical building block for successful pollen-pistil interactions.</title>
        <authorList>
            <person name="Liu Y."/>
            <person name="Joly V."/>
            <person name="Sabar M."/>
            <person name="Matton D.P."/>
        </authorList>
    </citation>
    <scope>NUCLEOTIDE SEQUENCE</scope>
</reference>
<name>A0A0V0GFC7_SOLCH</name>
<protein>
    <submittedName>
        <fullName evidence="1">Putative ovule protein</fullName>
    </submittedName>
</protein>
<accession>A0A0V0GFC7</accession>
<evidence type="ECO:0000313" key="1">
    <source>
        <dbReference type="EMBL" id="JAP06914.1"/>
    </source>
</evidence>
<sequence>MIFGCSTEDKKLSSQSKQFLSWRVSLRRSICFSATTFAVVRCSAFHTVDDEPPPSLHVSVYSPIVG</sequence>
<organism evidence="1">
    <name type="scientific">Solanum chacoense</name>
    <name type="common">Chaco potato</name>
    <dbReference type="NCBI Taxonomy" id="4108"/>
    <lineage>
        <taxon>Eukaryota</taxon>
        <taxon>Viridiplantae</taxon>
        <taxon>Streptophyta</taxon>
        <taxon>Embryophyta</taxon>
        <taxon>Tracheophyta</taxon>
        <taxon>Spermatophyta</taxon>
        <taxon>Magnoliopsida</taxon>
        <taxon>eudicotyledons</taxon>
        <taxon>Gunneridae</taxon>
        <taxon>Pentapetalae</taxon>
        <taxon>asterids</taxon>
        <taxon>lamiids</taxon>
        <taxon>Solanales</taxon>
        <taxon>Solanaceae</taxon>
        <taxon>Solanoideae</taxon>
        <taxon>Solaneae</taxon>
        <taxon>Solanum</taxon>
    </lineage>
</organism>
<dbReference type="EMBL" id="GEDG01039937">
    <property type="protein sequence ID" value="JAP06914.1"/>
    <property type="molecule type" value="Transcribed_RNA"/>
</dbReference>